<reference evidence="2 3" key="1">
    <citation type="submission" date="2020-02" db="EMBL/GenBank/DDBJ databases">
        <authorList>
            <person name="Li X.-J."/>
            <person name="Han X.-M."/>
        </authorList>
    </citation>
    <scope>NUCLEOTIDE SEQUENCE [LARGE SCALE GENOMIC DNA]</scope>
    <source>
        <strain evidence="2 3">CCTCC AB 2017055</strain>
    </source>
</reference>
<organism evidence="2 3">
    <name type="scientific">Phytoactinopolyspora halotolerans</name>
    <dbReference type="NCBI Taxonomy" id="1981512"/>
    <lineage>
        <taxon>Bacteria</taxon>
        <taxon>Bacillati</taxon>
        <taxon>Actinomycetota</taxon>
        <taxon>Actinomycetes</taxon>
        <taxon>Jiangellales</taxon>
        <taxon>Jiangellaceae</taxon>
        <taxon>Phytoactinopolyspora</taxon>
    </lineage>
</organism>
<keyword evidence="1" id="KW-1133">Transmembrane helix</keyword>
<keyword evidence="1" id="KW-0812">Transmembrane</keyword>
<feature type="transmembrane region" description="Helical" evidence="1">
    <location>
        <begin position="38"/>
        <end position="57"/>
    </location>
</feature>
<accession>A0A6L9SIB4</accession>
<dbReference type="Proteomes" id="UP000475214">
    <property type="component" value="Unassembled WGS sequence"/>
</dbReference>
<evidence type="ECO:0000313" key="3">
    <source>
        <dbReference type="Proteomes" id="UP000475214"/>
    </source>
</evidence>
<keyword evidence="1" id="KW-0472">Membrane</keyword>
<protein>
    <submittedName>
        <fullName evidence="2">Uncharacterized protein</fullName>
    </submittedName>
</protein>
<evidence type="ECO:0000256" key="1">
    <source>
        <dbReference type="SAM" id="Phobius"/>
    </source>
</evidence>
<keyword evidence="3" id="KW-1185">Reference proteome</keyword>
<name>A0A6L9SIB4_9ACTN</name>
<feature type="transmembrane region" description="Helical" evidence="1">
    <location>
        <begin position="66"/>
        <end position="86"/>
    </location>
</feature>
<feature type="transmembrane region" description="Helical" evidence="1">
    <location>
        <begin position="98"/>
        <end position="123"/>
    </location>
</feature>
<gene>
    <name evidence="2" type="ORF">G1H10_26890</name>
</gene>
<comment type="caution">
    <text evidence="2">The sequence shown here is derived from an EMBL/GenBank/DDBJ whole genome shotgun (WGS) entry which is preliminary data.</text>
</comment>
<dbReference type="EMBL" id="JAAGOA010000026">
    <property type="protein sequence ID" value="NEE03800.1"/>
    <property type="molecule type" value="Genomic_DNA"/>
</dbReference>
<proteinExistence type="predicted"/>
<sequence>MRKPGQGRMRVARGLVMSAACLLLPAGAHVTAGGGLPVHVEFLFAAGLLSVACVALADRRRNPGEIGAALVLSQPALHVLLTMAGGDHGPTVGGASMLGAHVVSAVVLTVLLSGLEAVLWAMAALSSTARLHHLDRLLCQPLADGPSRWTLIPSPRESRGTYAAFVGDAVPWRGPPRVAMPMVSNATG</sequence>
<dbReference type="RefSeq" id="WP_163743789.1">
    <property type="nucleotide sequence ID" value="NZ_JAAGOA010000026.1"/>
</dbReference>
<evidence type="ECO:0000313" key="2">
    <source>
        <dbReference type="EMBL" id="NEE03800.1"/>
    </source>
</evidence>
<dbReference type="AlphaFoldDB" id="A0A6L9SIB4"/>